<dbReference type="RefSeq" id="WP_011714052.1">
    <property type="nucleotide sequence ID" value="NC_008576.1"/>
</dbReference>
<dbReference type="AlphaFoldDB" id="A0LAD9"/>
<proteinExistence type="predicted"/>
<gene>
    <name evidence="1" type="ordered locus">Mmc1_2432</name>
</gene>
<accession>A0LAD9</accession>
<dbReference type="HOGENOM" id="CLU_088140_0_0_5"/>
<keyword evidence="2" id="KW-1185">Reference proteome</keyword>
<evidence type="ECO:0000313" key="2">
    <source>
        <dbReference type="Proteomes" id="UP000002586"/>
    </source>
</evidence>
<evidence type="ECO:0000313" key="1">
    <source>
        <dbReference type="EMBL" id="ABK44932.1"/>
    </source>
</evidence>
<dbReference type="InterPro" id="IPR029063">
    <property type="entry name" value="SAM-dependent_MTases_sf"/>
</dbReference>
<reference evidence="1 2" key="2">
    <citation type="journal article" date="2012" name="Int. J. Syst. Evol. Microbiol.">
        <title>Magnetococcus marinus gen. nov., sp. nov., a marine, magnetotactic bacterium that represents a novel lineage (Magnetococcaceae fam. nov.; Magnetococcales ord. nov.) at the base of the Alphaproteobacteria.</title>
        <authorList>
            <person name="Bazylinski D.A."/>
            <person name="Williams T.J."/>
            <person name="Lefevre C.T."/>
            <person name="Berg R.J."/>
            <person name="Zhang C.L."/>
            <person name="Bowser S.S."/>
            <person name="Dean A.J."/>
            <person name="Beveridge T.J."/>
        </authorList>
    </citation>
    <scope>NUCLEOTIDE SEQUENCE [LARGE SCALE GENOMIC DNA]</scope>
    <source>
        <strain evidence="2">ATCC BAA-1437 / JCM 17883 / MC-1</strain>
    </source>
</reference>
<dbReference type="OrthoDB" id="529131at2"/>
<dbReference type="Gene3D" id="3.40.50.150">
    <property type="entry name" value="Vaccinia Virus protein VP39"/>
    <property type="match status" value="1"/>
</dbReference>
<sequence>MKAWLKQKVLARLRLSARARQWAHQVLFADFPGSGNYWELRYHQGGNSGSGSYGRLAHYKAQFLNQFFAEQQIETVLEFGCGDGHNLGLYQVANYIGLDVSRTAIQHCIQRYQEDAGKSFFIFDPTLFADHAQRFQVPCTLSLDVIYHLVEDGVFEAYMRQLFGCAQRYVVIYASNFEGKTEHHMRPRQFTQWIERHAPQWRLLHHEVNPYHYTPGDDPEQTSEADFYLYTLKDGDA</sequence>
<dbReference type="KEGG" id="mgm:Mmc1_2432"/>
<dbReference type="Proteomes" id="UP000002586">
    <property type="component" value="Chromosome"/>
</dbReference>
<dbReference type="eggNOG" id="COG0438">
    <property type="taxonomic scope" value="Bacteria"/>
</dbReference>
<dbReference type="SUPFAM" id="SSF53335">
    <property type="entry name" value="S-adenosyl-L-methionine-dependent methyltransferases"/>
    <property type="match status" value="1"/>
</dbReference>
<organism evidence="1 2">
    <name type="scientific">Magnetococcus marinus (strain ATCC BAA-1437 / JCM 17883 / MC-1)</name>
    <dbReference type="NCBI Taxonomy" id="156889"/>
    <lineage>
        <taxon>Bacteria</taxon>
        <taxon>Pseudomonadati</taxon>
        <taxon>Pseudomonadota</taxon>
        <taxon>Magnetococcia</taxon>
        <taxon>Magnetococcales</taxon>
        <taxon>Magnetococcaceae</taxon>
        <taxon>Magnetococcus</taxon>
    </lineage>
</organism>
<dbReference type="EMBL" id="CP000471">
    <property type="protein sequence ID" value="ABK44932.1"/>
    <property type="molecule type" value="Genomic_DNA"/>
</dbReference>
<reference evidence="2" key="1">
    <citation type="journal article" date="2009" name="Appl. Environ. Microbiol.">
        <title>Complete genome sequence of the chemolithoautotrophic marine magnetotactic coccus strain MC-1.</title>
        <authorList>
            <person name="Schubbe S."/>
            <person name="Williams T.J."/>
            <person name="Xie G."/>
            <person name="Kiss H.E."/>
            <person name="Brettin T.S."/>
            <person name="Martinez D."/>
            <person name="Ross C.A."/>
            <person name="Schuler D."/>
            <person name="Cox B.L."/>
            <person name="Nealson K.H."/>
            <person name="Bazylinski D.A."/>
        </authorList>
    </citation>
    <scope>NUCLEOTIDE SEQUENCE [LARGE SCALE GENOMIC DNA]</scope>
    <source>
        <strain evidence="2">ATCC BAA-1437 / JCM 17883 / MC-1</strain>
    </source>
</reference>
<dbReference type="STRING" id="156889.Mmc1_2432"/>
<protein>
    <submittedName>
        <fullName evidence="1">Uncharacterized protein</fullName>
    </submittedName>
</protein>
<name>A0LAD9_MAGMM</name>